<evidence type="ECO:0000313" key="2">
    <source>
        <dbReference type="Proteomes" id="UP000175973"/>
    </source>
</evidence>
<evidence type="ECO:0000313" key="1">
    <source>
        <dbReference type="EMBL" id="AOW47144.1"/>
    </source>
</evidence>
<keyword evidence="2" id="KW-1185">Reference proteome</keyword>
<dbReference type="Proteomes" id="UP000175973">
    <property type="component" value="Chromosome"/>
</dbReference>
<dbReference type="KEGG" id="aasc:A4S02_10625"/>
<organism evidence="1 2">
    <name type="scientific">Acetobacter ascendens</name>
    <dbReference type="NCBI Taxonomy" id="481146"/>
    <lineage>
        <taxon>Bacteria</taxon>
        <taxon>Pseudomonadati</taxon>
        <taxon>Pseudomonadota</taxon>
        <taxon>Alphaproteobacteria</taxon>
        <taxon>Acetobacterales</taxon>
        <taxon>Acetobacteraceae</taxon>
        <taxon>Acetobacter</taxon>
    </lineage>
</organism>
<sequence>MAKLTTARRNRLPKSAFALPGSRRYPIDTKARAANAKARATQEVKKGNLSPSTAVKIKAAANKVIRKKK</sequence>
<reference evidence="2" key="1">
    <citation type="submission" date="2016-04" db="EMBL/GenBank/DDBJ databases">
        <authorList>
            <person name="Jeon C.O."/>
            <person name="Cho G.Y."/>
            <person name="Jeong H.I."/>
            <person name="Kim K.H."/>
        </authorList>
    </citation>
    <scope>NUCLEOTIDE SEQUENCE [LARGE SCALE GENOMIC DNA]</scope>
    <source>
        <strain evidence="2">LMG 1590</strain>
    </source>
</reference>
<gene>
    <name evidence="1" type="ORF">A4S02_10625</name>
</gene>
<name>A0A1D8QXW6_9PROT</name>
<dbReference type="EMBL" id="CP015164">
    <property type="protein sequence ID" value="AOW47144.1"/>
    <property type="molecule type" value="Genomic_DNA"/>
</dbReference>
<proteinExistence type="predicted"/>
<dbReference type="RefSeq" id="WP_070323750.1">
    <property type="nucleotide sequence ID" value="NZ_CP015164.1"/>
</dbReference>
<protein>
    <submittedName>
        <fullName evidence="1">Uncharacterized protein</fullName>
    </submittedName>
</protein>
<dbReference type="AlphaFoldDB" id="A0A1D8QXW6"/>
<accession>A0A1D8QXW6</accession>